<sequence length="148" mass="16127">MRAFAILSLLSLAAALPASVSPIAEGESLNIIEREVGSIAARPPAEKSSQDGPVLVARALYDQTTEWPASSVDLATISFQVRVTNLNNGKYRFEWWNTDPANSRRNIKLTVNSGSGARLYDLVTSPRTRGSVEISKATSSFRVLFDEQ</sequence>
<dbReference type="EMBL" id="LFIW01000219">
    <property type="protein sequence ID" value="KZL87565.1"/>
    <property type="molecule type" value="Genomic_DNA"/>
</dbReference>
<evidence type="ECO:0000313" key="1">
    <source>
        <dbReference type="EMBL" id="KZL87565.1"/>
    </source>
</evidence>
<organism evidence="1 2">
    <name type="scientific">Colletotrichum incanum</name>
    <name type="common">Soybean anthracnose fungus</name>
    <dbReference type="NCBI Taxonomy" id="1573173"/>
    <lineage>
        <taxon>Eukaryota</taxon>
        <taxon>Fungi</taxon>
        <taxon>Dikarya</taxon>
        <taxon>Ascomycota</taxon>
        <taxon>Pezizomycotina</taxon>
        <taxon>Sordariomycetes</taxon>
        <taxon>Hypocreomycetidae</taxon>
        <taxon>Glomerellales</taxon>
        <taxon>Glomerellaceae</taxon>
        <taxon>Colletotrichum</taxon>
        <taxon>Colletotrichum spaethianum species complex</taxon>
    </lineage>
</organism>
<comment type="caution">
    <text evidence="1">The sequence shown here is derived from an EMBL/GenBank/DDBJ whole genome shotgun (WGS) entry which is preliminary data.</text>
</comment>
<evidence type="ECO:0000313" key="2">
    <source>
        <dbReference type="Proteomes" id="UP000076584"/>
    </source>
</evidence>
<protein>
    <submittedName>
        <fullName evidence="1">Uncharacterized protein</fullName>
    </submittedName>
</protein>
<dbReference type="OrthoDB" id="4847730at2759"/>
<gene>
    <name evidence="1" type="ORF">CI238_01488</name>
</gene>
<keyword evidence="2" id="KW-1185">Reference proteome</keyword>
<proteinExistence type="predicted"/>
<dbReference type="Proteomes" id="UP000076584">
    <property type="component" value="Unassembled WGS sequence"/>
</dbReference>
<name>A0A162PTV6_COLIC</name>
<reference evidence="1 2" key="1">
    <citation type="submission" date="2015-06" db="EMBL/GenBank/DDBJ databases">
        <title>Survival trade-offs in plant roots during colonization by closely related pathogenic and mutualistic fungi.</title>
        <authorList>
            <person name="Hacquard S."/>
            <person name="Kracher B."/>
            <person name="Hiruma K."/>
            <person name="Weinman A."/>
            <person name="Muench P."/>
            <person name="Garrido Oter R."/>
            <person name="Ver Loren van Themaat E."/>
            <person name="Dallerey J.-F."/>
            <person name="Damm U."/>
            <person name="Henrissat B."/>
            <person name="Lespinet O."/>
            <person name="Thon M."/>
            <person name="Kemen E."/>
            <person name="McHardy A.C."/>
            <person name="Schulze-Lefert P."/>
            <person name="O'Connell R.J."/>
        </authorList>
    </citation>
    <scope>NUCLEOTIDE SEQUENCE [LARGE SCALE GENOMIC DNA]</scope>
    <source>
        <strain evidence="1 2">MAFF 238704</strain>
    </source>
</reference>
<accession>A0A162PTV6</accession>
<dbReference type="AlphaFoldDB" id="A0A162PTV6"/>